<proteinExistence type="predicted"/>
<dbReference type="EMBL" id="GGFL01006961">
    <property type="protein sequence ID" value="MBW71139.1"/>
    <property type="molecule type" value="Transcribed_RNA"/>
</dbReference>
<dbReference type="AlphaFoldDB" id="A0A2M4D0T2"/>
<organism evidence="2">
    <name type="scientific">Anopheles darlingi</name>
    <name type="common">Mosquito</name>
    <dbReference type="NCBI Taxonomy" id="43151"/>
    <lineage>
        <taxon>Eukaryota</taxon>
        <taxon>Metazoa</taxon>
        <taxon>Ecdysozoa</taxon>
        <taxon>Arthropoda</taxon>
        <taxon>Hexapoda</taxon>
        <taxon>Insecta</taxon>
        <taxon>Pterygota</taxon>
        <taxon>Neoptera</taxon>
        <taxon>Endopterygota</taxon>
        <taxon>Diptera</taxon>
        <taxon>Nematocera</taxon>
        <taxon>Culicoidea</taxon>
        <taxon>Culicidae</taxon>
        <taxon>Anophelinae</taxon>
        <taxon>Anopheles</taxon>
    </lineage>
</organism>
<keyword evidence="1" id="KW-0812">Transmembrane</keyword>
<keyword evidence="1" id="KW-1133">Transmembrane helix</keyword>
<protein>
    <submittedName>
        <fullName evidence="2">Uncharacterized protein</fullName>
    </submittedName>
</protein>
<evidence type="ECO:0000256" key="1">
    <source>
        <dbReference type="SAM" id="Phobius"/>
    </source>
</evidence>
<accession>A0A2M4D0T2</accession>
<feature type="transmembrane region" description="Helical" evidence="1">
    <location>
        <begin position="20"/>
        <end position="38"/>
    </location>
</feature>
<evidence type="ECO:0000313" key="2">
    <source>
        <dbReference type="EMBL" id="MBW71139.1"/>
    </source>
</evidence>
<sequence length="93" mass="10417">MDTLDVLTDWQSFATWFMVWWTRFIVAVHIGPCIGVTIDAENRSSACRTGLTGLSTGHWTQLPWSYPPVERTRIIVTIAHNPFVPLAVGMSNA</sequence>
<name>A0A2M4D0T2_ANODA</name>
<keyword evidence="1" id="KW-0472">Membrane</keyword>
<reference evidence="2" key="1">
    <citation type="submission" date="2018-01" db="EMBL/GenBank/DDBJ databases">
        <title>An insight into the sialome of Amazonian anophelines.</title>
        <authorList>
            <person name="Ribeiro J.M."/>
            <person name="Scarpassa V."/>
            <person name="Calvo E."/>
        </authorList>
    </citation>
    <scope>NUCLEOTIDE SEQUENCE</scope>
</reference>